<dbReference type="EMBL" id="MDLC01000046">
    <property type="protein sequence ID" value="ODS22924.1"/>
    <property type="molecule type" value="Genomic_DNA"/>
</dbReference>
<evidence type="ECO:0000313" key="2">
    <source>
        <dbReference type="Proteomes" id="UP000242502"/>
    </source>
</evidence>
<gene>
    <name evidence="1" type="ORF">AB835_11525</name>
</gene>
<comment type="caution">
    <text evidence="1">The sequence shown here is derived from an EMBL/GenBank/DDBJ whole genome shotgun (WGS) entry which is preliminary data.</text>
</comment>
<dbReference type="InterPro" id="IPR025566">
    <property type="entry name" value="DUF4331"/>
</dbReference>
<name>A0A1D2QMZ8_9GAMM</name>
<organism evidence="1 2">
    <name type="scientific">Candidatus Endobugula sertula</name>
    <name type="common">Bugula neritina bacterial symbiont</name>
    <dbReference type="NCBI Taxonomy" id="62101"/>
    <lineage>
        <taxon>Bacteria</taxon>
        <taxon>Pseudomonadati</taxon>
        <taxon>Pseudomonadota</taxon>
        <taxon>Gammaproteobacteria</taxon>
        <taxon>Cellvibrionales</taxon>
        <taxon>Cellvibrionaceae</taxon>
        <taxon>Candidatus Endobugula</taxon>
    </lineage>
</organism>
<dbReference type="STRING" id="62101.AB835_11525"/>
<sequence length="72" mass="7967">MVPQAMASDHVDGEITIEHPVSDLSDLYAFPSPTDPKRLVLILNSYPLVPSNGHFSDRLTYSFLIKPLTIKG</sequence>
<protein>
    <submittedName>
        <fullName evidence="1">Uncharacterized protein</fullName>
    </submittedName>
</protein>
<reference evidence="1 2" key="1">
    <citation type="journal article" date="2016" name="Appl. Environ. Microbiol.">
        <title>Lack of Overt Genome Reduction in the Bryostatin-Producing Bryozoan Symbiont "Candidatus Endobugula sertula".</title>
        <authorList>
            <person name="Miller I.J."/>
            <person name="Vanee N."/>
            <person name="Fong S.S."/>
            <person name="Lim-Fong G.E."/>
            <person name="Kwan J.C."/>
        </authorList>
    </citation>
    <scope>NUCLEOTIDE SEQUENCE [LARGE SCALE GENOMIC DNA]</scope>
    <source>
        <strain evidence="1">AB1-4</strain>
    </source>
</reference>
<dbReference type="AlphaFoldDB" id="A0A1D2QMZ8"/>
<proteinExistence type="predicted"/>
<dbReference type="Pfam" id="PF14224">
    <property type="entry name" value="DUF4331"/>
    <property type="match status" value="1"/>
</dbReference>
<evidence type="ECO:0000313" key="1">
    <source>
        <dbReference type="EMBL" id="ODS22924.1"/>
    </source>
</evidence>
<dbReference type="Proteomes" id="UP000242502">
    <property type="component" value="Unassembled WGS sequence"/>
</dbReference>
<accession>A0A1D2QMZ8</accession>